<dbReference type="OrthoDB" id="2441093at2759"/>
<accession>A0A1Y2GJG8</accession>
<dbReference type="InParanoid" id="A0A1Y2GJG8"/>
<evidence type="ECO:0000313" key="3">
    <source>
        <dbReference type="Proteomes" id="UP000193648"/>
    </source>
</evidence>
<evidence type="ECO:0000256" key="1">
    <source>
        <dbReference type="SAM" id="MobiDB-lite"/>
    </source>
</evidence>
<sequence length="399" mass="44892">MGNFKVLYSFISNRVLPRANSDDSAVSVTSQETCSDYPNYHHKQHRRHYSDTSSAILHKEAIQQLFPCEDRHSFNPHYQHNLHSTSPIYSTPPSLSSSPTNSSPSSTTSSSSQASSTSRPYYHYNSSSRRSLSSPHTRQQYQHLQQQHQHQQQKQRQQQQQHSRSYSYNRQQARRQNHQRSYVNQPYFESPSLEDDLVIGYDNQRIFYESGASASMTRVHPNGSPSYPSSPTSSMSSAFARQQQQQQQQQQQRLQGHRRTASHISASYSVSENESTSSPASRSLVTSTALHASPAVVKANMLPSISEVTVAAFVQDEEDVDSVSALENRSSGSASGSASRASESSNDSPTTAKQSLMRIARCSSRQDNWCPLQAGQWTRHYAETRSFGMMTDGRRARRL</sequence>
<keyword evidence="3" id="KW-1185">Reference proteome</keyword>
<feature type="compositionally biased region" description="Low complexity" evidence="1">
    <location>
        <begin position="327"/>
        <end position="346"/>
    </location>
</feature>
<feature type="compositionally biased region" description="Low complexity" evidence="1">
    <location>
        <begin position="265"/>
        <end position="282"/>
    </location>
</feature>
<evidence type="ECO:0000313" key="2">
    <source>
        <dbReference type="EMBL" id="ORZ09131.1"/>
    </source>
</evidence>
<dbReference type="EMBL" id="MCFF01000035">
    <property type="protein sequence ID" value="ORZ09131.1"/>
    <property type="molecule type" value="Genomic_DNA"/>
</dbReference>
<gene>
    <name evidence="2" type="ORF">BCR41DRAFT_424317</name>
</gene>
<name>A0A1Y2GJG8_9FUNG</name>
<feature type="region of interest" description="Disordered" evidence="1">
    <location>
        <begin position="77"/>
        <end position="184"/>
    </location>
</feature>
<dbReference type="Proteomes" id="UP000193648">
    <property type="component" value="Unassembled WGS sequence"/>
</dbReference>
<feature type="compositionally biased region" description="Low complexity" evidence="1">
    <location>
        <begin position="84"/>
        <end position="171"/>
    </location>
</feature>
<proteinExistence type="predicted"/>
<comment type="caution">
    <text evidence="2">The sequence shown here is derived from an EMBL/GenBank/DDBJ whole genome shotgun (WGS) entry which is preliminary data.</text>
</comment>
<dbReference type="RefSeq" id="XP_021878758.1">
    <property type="nucleotide sequence ID" value="XM_022030409.1"/>
</dbReference>
<feature type="compositionally biased region" description="Low complexity" evidence="1">
    <location>
        <begin position="224"/>
        <end position="252"/>
    </location>
</feature>
<feature type="region of interest" description="Disordered" evidence="1">
    <location>
        <begin position="323"/>
        <end position="356"/>
    </location>
</feature>
<dbReference type="GeneID" id="33572251"/>
<protein>
    <submittedName>
        <fullName evidence="2">Uncharacterized protein</fullName>
    </submittedName>
</protein>
<reference evidence="2 3" key="1">
    <citation type="submission" date="2016-07" db="EMBL/GenBank/DDBJ databases">
        <title>Pervasive Adenine N6-methylation of Active Genes in Fungi.</title>
        <authorList>
            <consortium name="DOE Joint Genome Institute"/>
            <person name="Mondo S.J."/>
            <person name="Dannebaum R.O."/>
            <person name="Kuo R.C."/>
            <person name="Labutti K."/>
            <person name="Haridas S."/>
            <person name="Kuo A."/>
            <person name="Salamov A."/>
            <person name="Ahrendt S.R."/>
            <person name="Lipzen A."/>
            <person name="Sullivan W."/>
            <person name="Andreopoulos W.B."/>
            <person name="Clum A."/>
            <person name="Lindquist E."/>
            <person name="Daum C."/>
            <person name="Ramamoorthy G.K."/>
            <person name="Gryganskyi A."/>
            <person name="Culley D."/>
            <person name="Magnuson J.K."/>
            <person name="James T.Y."/>
            <person name="O'Malley M.A."/>
            <person name="Stajich J.E."/>
            <person name="Spatafora J.W."/>
            <person name="Visel A."/>
            <person name="Grigoriev I.V."/>
        </authorList>
    </citation>
    <scope>NUCLEOTIDE SEQUENCE [LARGE SCALE GENOMIC DNA]</scope>
    <source>
        <strain evidence="2 3">NRRL 3116</strain>
    </source>
</reference>
<dbReference type="AlphaFoldDB" id="A0A1Y2GJG8"/>
<organism evidence="2 3">
    <name type="scientific">Lobosporangium transversale</name>
    <dbReference type="NCBI Taxonomy" id="64571"/>
    <lineage>
        <taxon>Eukaryota</taxon>
        <taxon>Fungi</taxon>
        <taxon>Fungi incertae sedis</taxon>
        <taxon>Mucoromycota</taxon>
        <taxon>Mortierellomycotina</taxon>
        <taxon>Mortierellomycetes</taxon>
        <taxon>Mortierellales</taxon>
        <taxon>Mortierellaceae</taxon>
        <taxon>Lobosporangium</taxon>
    </lineage>
</organism>
<feature type="region of interest" description="Disordered" evidence="1">
    <location>
        <begin position="217"/>
        <end position="282"/>
    </location>
</feature>